<gene>
    <name evidence="4" type="primary">CSON001930</name>
</gene>
<evidence type="ECO:0000256" key="1">
    <source>
        <dbReference type="SAM" id="Phobius"/>
    </source>
</evidence>
<feature type="transmembrane region" description="Helical" evidence="1">
    <location>
        <begin position="87"/>
        <end position="105"/>
    </location>
</feature>
<name>A0A336MKE0_CULSO</name>
<keyword evidence="1" id="KW-0812">Transmembrane</keyword>
<organism evidence="4">
    <name type="scientific">Culicoides sonorensis</name>
    <name type="common">Biting midge</name>
    <dbReference type="NCBI Taxonomy" id="179676"/>
    <lineage>
        <taxon>Eukaryota</taxon>
        <taxon>Metazoa</taxon>
        <taxon>Ecdysozoa</taxon>
        <taxon>Arthropoda</taxon>
        <taxon>Hexapoda</taxon>
        <taxon>Insecta</taxon>
        <taxon>Pterygota</taxon>
        <taxon>Neoptera</taxon>
        <taxon>Endopterygota</taxon>
        <taxon>Diptera</taxon>
        <taxon>Nematocera</taxon>
        <taxon>Chironomoidea</taxon>
        <taxon>Ceratopogonidae</taxon>
        <taxon>Ceratopogoninae</taxon>
        <taxon>Culicoides</taxon>
        <taxon>Monoculicoides</taxon>
    </lineage>
</organism>
<protein>
    <submittedName>
        <fullName evidence="4">CSON001930 protein</fullName>
    </submittedName>
</protein>
<dbReference type="AlphaFoldDB" id="A0A336MKE0"/>
<sequence>MDQKLILLTFFLIFVSISVASHNVTSENNERTLNFNSNNGGEIRDPNVETMRSDIMSRSRRKKLFYGLGLGGFHALAALVAIKFKIIVIGIFVFGAIFYGIRIWAGKGIGCPEPSIVKEPFYPHGITAYSPHTSSDIYSSYPGISSSSGVYLSHPPSGADVYPSTGYSSYPGAISGDVPAEVLAESHYKRKGRSLEGEGNEARGSSNGIDVAEIMFGFLNVRTLDCKRRFVCEVDFISKRDPWIRMGYNLMGEGLFKKYRTNDSVNVKKYRECLKLFESCKTPHEEEAHKVGYVETTSTNSTKKASLRRRNRRKQITNSFFF</sequence>
<keyword evidence="2" id="KW-0732">Signal</keyword>
<feature type="chain" id="PRO_5036062345" evidence="2">
    <location>
        <begin position="21"/>
        <end position="322"/>
    </location>
</feature>
<proteinExistence type="predicted"/>
<keyword evidence="1" id="KW-1133">Transmembrane helix</keyword>
<evidence type="ECO:0000313" key="3">
    <source>
        <dbReference type="EMBL" id="SSX10283.1"/>
    </source>
</evidence>
<feature type="transmembrane region" description="Helical" evidence="1">
    <location>
        <begin position="64"/>
        <end position="82"/>
    </location>
</feature>
<keyword evidence="1" id="KW-0472">Membrane</keyword>
<dbReference type="VEuPathDB" id="VectorBase:CSON001930"/>
<accession>A0A336MKE0</accession>
<evidence type="ECO:0000256" key="2">
    <source>
        <dbReference type="SAM" id="SignalP"/>
    </source>
</evidence>
<dbReference type="EMBL" id="UFQT01001312">
    <property type="protein sequence ID" value="SSX29971.1"/>
    <property type="molecule type" value="Genomic_DNA"/>
</dbReference>
<reference evidence="4" key="2">
    <citation type="submission" date="2018-07" db="EMBL/GenBank/DDBJ databases">
        <authorList>
            <person name="Quirk P.G."/>
            <person name="Krulwich T.A."/>
        </authorList>
    </citation>
    <scope>NUCLEOTIDE SEQUENCE</scope>
</reference>
<evidence type="ECO:0000313" key="4">
    <source>
        <dbReference type="EMBL" id="SSX29971.1"/>
    </source>
</evidence>
<feature type="signal peptide" evidence="2">
    <location>
        <begin position="1"/>
        <end position="20"/>
    </location>
</feature>
<reference evidence="3" key="1">
    <citation type="submission" date="2018-04" db="EMBL/GenBank/DDBJ databases">
        <authorList>
            <person name="Go L.Y."/>
            <person name="Mitchell J.A."/>
        </authorList>
    </citation>
    <scope>NUCLEOTIDE SEQUENCE</scope>
    <source>
        <tissue evidence="3">Whole organism</tissue>
    </source>
</reference>
<dbReference type="OMA" id="DCKFIEE"/>
<dbReference type="EMBL" id="UFQS01001312">
    <property type="protein sequence ID" value="SSX10283.1"/>
    <property type="molecule type" value="Genomic_DNA"/>
</dbReference>